<sequence>MWAQTRTREPRRAIVPVPAGTRLDELSDRVSFIVRESSSDELAHPGQPDSPDAAAMLRAAVAGGCVAGPWRNGFPTYAWHRSGDSVVEFRLVGGSSGEYTGYPLHPSEWPPGVDEIPPVLPAGTGPRPAAVTADGS</sequence>
<evidence type="ECO:0000313" key="1">
    <source>
        <dbReference type="EMBL" id="MFD0922741.1"/>
    </source>
</evidence>
<dbReference type="RefSeq" id="WP_263247578.1">
    <property type="nucleotide sequence ID" value="NZ_BAABLT010000038.1"/>
</dbReference>
<dbReference type="Proteomes" id="UP001597018">
    <property type="component" value="Unassembled WGS sequence"/>
</dbReference>
<evidence type="ECO:0000313" key="2">
    <source>
        <dbReference type="Proteomes" id="UP001597018"/>
    </source>
</evidence>
<dbReference type="EMBL" id="JBHTIW010000024">
    <property type="protein sequence ID" value="MFD0922741.1"/>
    <property type="molecule type" value="Genomic_DNA"/>
</dbReference>
<protein>
    <submittedName>
        <fullName evidence="1">Uncharacterized protein</fullName>
    </submittedName>
</protein>
<proteinExistence type="predicted"/>
<accession>A0ABW3FWA0</accession>
<gene>
    <name evidence="1" type="ORF">ACFQ16_23590</name>
</gene>
<organism evidence="1 2">
    <name type="scientific">Saccharopolyspora rosea</name>
    <dbReference type="NCBI Taxonomy" id="524884"/>
    <lineage>
        <taxon>Bacteria</taxon>
        <taxon>Bacillati</taxon>
        <taxon>Actinomycetota</taxon>
        <taxon>Actinomycetes</taxon>
        <taxon>Pseudonocardiales</taxon>
        <taxon>Pseudonocardiaceae</taxon>
        <taxon>Saccharopolyspora</taxon>
    </lineage>
</organism>
<comment type="caution">
    <text evidence="1">The sequence shown here is derived from an EMBL/GenBank/DDBJ whole genome shotgun (WGS) entry which is preliminary data.</text>
</comment>
<keyword evidence="2" id="KW-1185">Reference proteome</keyword>
<name>A0ABW3FWA0_9PSEU</name>
<reference evidence="2" key="1">
    <citation type="journal article" date="2019" name="Int. J. Syst. Evol. Microbiol.">
        <title>The Global Catalogue of Microorganisms (GCM) 10K type strain sequencing project: providing services to taxonomists for standard genome sequencing and annotation.</title>
        <authorList>
            <consortium name="The Broad Institute Genomics Platform"/>
            <consortium name="The Broad Institute Genome Sequencing Center for Infectious Disease"/>
            <person name="Wu L."/>
            <person name="Ma J."/>
        </authorList>
    </citation>
    <scope>NUCLEOTIDE SEQUENCE [LARGE SCALE GENOMIC DNA]</scope>
    <source>
        <strain evidence="2">CCUG 56401</strain>
    </source>
</reference>